<feature type="compositionally biased region" description="Low complexity" evidence="1">
    <location>
        <begin position="92"/>
        <end position="112"/>
    </location>
</feature>
<dbReference type="Proteomes" id="UP000176204">
    <property type="component" value="Chromosome I"/>
</dbReference>
<organism evidence="3 4">
    <name type="scientific">Akkermansia glycaniphila</name>
    <dbReference type="NCBI Taxonomy" id="1679444"/>
    <lineage>
        <taxon>Bacteria</taxon>
        <taxon>Pseudomonadati</taxon>
        <taxon>Verrucomicrobiota</taxon>
        <taxon>Verrucomicrobiia</taxon>
        <taxon>Verrucomicrobiales</taxon>
        <taxon>Akkermansiaceae</taxon>
        <taxon>Akkermansia</taxon>
    </lineage>
</organism>
<feature type="transmembrane region" description="Helical" evidence="2">
    <location>
        <begin position="51"/>
        <end position="73"/>
    </location>
</feature>
<feature type="transmembrane region" description="Helical" evidence="2">
    <location>
        <begin position="20"/>
        <end position="45"/>
    </location>
</feature>
<dbReference type="RefSeq" id="WP_067777584.1">
    <property type="nucleotide sequence ID" value="NZ_LIGX01000040.1"/>
</dbReference>
<evidence type="ECO:0000256" key="1">
    <source>
        <dbReference type="SAM" id="MobiDB-lite"/>
    </source>
</evidence>
<protein>
    <submittedName>
        <fullName evidence="3">Uncharacterized protein</fullName>
    </submittedName>
</protein>
<proteinExistence type="predicted"/>
<feature type="region of interest" description="Disordered" evidence="1">
    <location>
        <begin position="85"/>
        <end position="112"/>
    </location>
</feature>
<evidence type="ECO:0000313" key="4">
    <source>
        <dbReference type="Proteomes" id="UP000176204"/>
    </source>
</evidence>
<gene>
    <name evidence="3" type="ORF">PYTT_2416</name>
</gene>
<evidence type="ECO:0000256" key="2">
    <source>
        <dbReference type="SAM" id="Phobius"/>
    </source>
</evidence>
<reference evidence="4" key="1">
    <citation type="submission" date="2016-09" db="EMBL/GenBank/DDBJ databases">
        <authorList>
            <person name="Koehorst J."/>
        </authorList>
    </citation>
    <scope>NUCLEOTIDE SEQUENCE [LARGE SCALE GENOMIC DNA]</scope>
</reference>
<dbReference type="KEGG" id="agl:PYTT_2416"/>
<keyword evidence="2" id="KW-1133">Transmembrane helix</keyword>
<name>A0A1C7P9B3_9BACT</name>
<keyword evidence="2" id="KW-0472">Membrane</keyword>
<dbReference type="EMBL" id="LT629973">
    <property type="protein sequence ID" value="SEH99646.1"/>
    <property type="molecule type" value="Genomic_DNA"/>
</dbReference>
<dbReference type="AlphaFoldDB" id="A0A1C7P9B3"/>
<keyword evidence="2" id="KW-0812">Transmembrane</keyword>
<sequence>MFGIGRTFKKVFGDTGSKVLLGVTAGALTGGVAAGAFGATGLGIGATASTLGVSTTTAGALLGGAYGGTAALIGSRMAKMAKGPSAASLLPDDSGSTATAGTTSESSTGSADNYAARRKAGFHFGKTLL</sequence>
<dbReference type="STRING" id="1679444.PYTT_2416"/>
<accession>A0A1C7P9B3</accession>
<keyword evidence="4" id="KW-1185">Reference proteome</keyword>
<evidence type="ECO:0000313" key="3">
    <source>
        <dbReference type="EMBL" id="SEH99646.1"/>
    </source>
</evidence>